<protein>
    <submittedName>
        <fullName evidence="1">Chromate transporter</fullName>
    </submittedName>
</protein>
<accession>A0AC61QL65</accession>
<gene>
    <name evidence="1" type="ORF">E0946_00960</name>
</gene>
<sequence length="182" mass="20195">MSNSLFSLFLTFLKIGAFTIGGGYAMIPLIRREVIDKHHWLDDKTFLDGLAASQSCPGPIAVNFSVYIGMHLKGFWGMIVAVLGTVLPSFVFIVIIAALFTQYAQLTLVQKAFHALKPAVVALIASPLLQMTRSSQIKPAFLWVPVLVMILVAFLNISPIWIIMTTIIFSVLQSLWQKNRSE</sequence>
<reference evidence="1" key="1">
    <citation type="submission" date="2019-03" db="EMBL/GenBank/DDBJ databases">
        <title>Candidatus Syntrophosphaera thermopropionivorans: a novel player in syntrophic propionate oxidation during anaerobic digestion.</title>
        <authorList>
            <person name="Dyksma S."/>
        </authorList>
    </citation>
    <scope>NUCLEOTIDE SEQUENCE</scope>
    <source>
        <strain evidence="1">W5</strain>
    </source>
</reference>
<evidence type="ECO:0000313" key="1">
    <source>
        <dbReference type="EMBL" id="TDF74685.1"/>
    </source>
</evidence>
<proteinExistence type="predicted"/>
<evidence type="ECO:0000313" key="2">
    <source>
        <dbReference type="Proteomes" id="UP000294588"/>
    </source>
</evidence>
<comment type="caution">
    <text evidence="1">The sequence shown here is derived from an EMBL/GenBank/DDBJ whole genome shotgun (WGS) entry which is preliminary data.</text>
</comment>
<name>A0AC61QL65_9BACT</name>
<keyword evidence="2" id="KW-1185">Reference proteome</keyword>
<dbReference type="Proteomes" id="UP000294588">
    <property type="component" value="Unassembled WGS sequence"/>
</dbReference>
<organism evidence="1 2">
    <name type="scientific">Candidatus Syntrophosphaera thermopropionivorans</name>
    <dbReference type="NCBI Taxonomy" id="2593015"/>
    <lineage>
        <taxon>Bacteria</taxon>
        <taxon>Pseudomonadati</taxon>
        <taxon>Candidatus Cloacimonadota</taxon>
        <taxon>Candidatus Cloacimonadia</taxon>
        <taxon>Candidatus Cloacimonadales</taxon>
        <taxon>Candidatus Cloacimonadaceae</taxon>
        <taxon>Candidatus Syntrophosphaera</taxon>
    </lineage>
</organism>
<dbReference type="EMBL" id="SMOG01000001">
    <property type="protein sequence ID" value="TDF74685.1"/>
    <property type="molecule type" value="Genomic_DNA"/>
</dbReference>